<dbReference type="CDD" id="cd23415">
    <property type="entry name" value="beta-trefoil_Ricin_AH"/>
    <property type="match status" value="1"/>
</dbReference>
<dbReference type="SUPFAM" id="SSF50370">
    <property type="entry name" value="Ricin B-like lectins"/>
    <property type="match status" value="1"/>
</dbReference>
<proteinExistence type="inferred from homology"/>
<dbReference type="PANTHER" id="PTHR42749">
    <property type="entry name" value="CELL SHAPE-DETERMINING PROTEIN MREB"/>
    <property type="match status" value="1"/>
</dbReference>
<evidence type="ECO:0000256" key="1">
    <source>
        <dbReference type="ARBA" id="ARBA00007381"/>
    </source>
</evidence>
<dbReference type="InterPro" id="IPR043129">
    <property type="entry name" value="ATPase_NBD"/>
</dbReference>
<reference evidence="8 9" key="1">
    <citation type="submission" date="2020-08" db="EMBL/GenBank/DDBJ databases">
        <title>Sequencing the genomes of 1000 actinobacteria strains.</title>
        <authorList>
            <person name="Klenk H.-P."/>
        </authorList>
    </citation>
    <scope>NUCLEOTIDE SEQUENCE [LARGE SCALE GENOMIC DNA]</scope>
    <source>
        <strain evidence="8 9">DSM 45886</strain>
    </source>
</reference>
<feature type="domain" description="F5/8 type C" evidence="7">
    <location>
        <begin position="481"/>
        <end position="615"/>
    </location>
</feature>
<protein>
    <recommendedName>
        <fullName evidence="7">F5/8 type C domain-containing protein</fullName>
    </recommendedName>
</protein>
<keyword evidence="3" id="KW-0067">ATP-binding</keyword>
<gene>
    <name evidence="8" type="ORF">FHR38_000173</name>
</gene>
<dbReference type="Gene3D" id="2.80.10.50">
    <property type="match status" value="1"/>
</dbReference>
<dbReference type="AlphaFoldDB" id="A0A7W7SKG0"/>
<feature type="region of interest" description="Disordered" evidence="6">
    <location>
        <begin position="621"/>
        <end position="675"/>
    </location>
</feature>
<dbReference type="InterPro" id="IPR000421">
    <property type="entry name" value="FA58C"/>
</dbReference>
<evidence type="ECO:0000256" key="6">
    <source>
        <dbReference type="SAM" id="MobiDB-lite"/>
    </source>
</evidence>
<dbReference type="Pfam" id="PF00754">
    <property type="entry name" value="F5_F8_type_C"/>
    <property type="match status" value="1"/>
</dbReference>
<feature type="compositionally biased region" description="Polar residues" evidence="6">
    <location>
        <begin position="655"/>
        <end position="664"/>
    </location>
</feature>
<dbReference type="EMBL" id="JACHJW010000001">
    <property type="protein sequence ID" value="MBB4956440.1"/>
    <property type="molecule type" value="Genomic_DNA"/>
</dbReference>
<dbReference type="Gene3D" id="3.30.420.40">
    <property type="match status" value="2"/>
</dbReference>
<accession>A0A7W7SKG0</accession>
<name>A0A7W7SKG0_9ACTN</name>
<dbReference type="InterPro" id="IPR035992">
    <property type="entry name" value="Ricin_B-like_lectins"/>
</dbReference>
<feature type="compositionally biased region" description="Low complexity" evidence="6">
    <location>
        <begin position="403"/>
        <end position="418"/>
    </location>
</feature>
<feature type="region of interest" description="Disordered" evidence="6">
    <location>
        <begin position="356"/>
        <end position="446"/>
    </location>
</feature>
<comment type="similarity">
    <text evidence="1">Belongs to the heat shock protein 70 family.</text>
</comment>
<dbReference type="Gene3D" id="3.90.640.10">
    <property type="entry name" value="Actin, Chain A, domain 4"/>
    <property type="match status" value="1"/>
</dbReference>
<dbReference type="SUPFAM" id="SSF49785">
    <property type="entry name" value="Galactose-binding domain-like"/>
    <property type="match status" value="1"/>
</dbReference>
<keyword evidence="9" id="KW-1185">Reference proteome</keyword>
<keyword evidence="4" id="KW-0346">Stress response</keyword>
<dbReference type="Proteomes" id="UP000578819">
    <property type="component" value="Unassembled WGS sequence"/>
</dbReference>
<evidence type="ECO:0000256" key="4">
    <source>
        <dbReference type="ARBA" id="ARBA00023016"/>
    </source>
</evidence>
<comment type="caution">
    <text evidence="8">The sequence shown here is derived from an EMBL/GenBank/DDBJ whole genome shotgun (WGS) entry which is preliminary data.</text>
</comment>
<keyword evidence="2" id="KW-0547">Nucleotide-binding</keyword>
<dbReference type="PANTHER" id="PTHR42749:SF1">
    <property type="entry name" value="CELL SHAPE-DETERMINING PROTEIN MREB"/>
    <property type="match status" value="1"/>
</dbReference>
<evidence type="ECO:0000259" key="7">
    <source>
        <dbReference type="PROSITE" id="PS50022"/>
    </source>
</evidence>
<dbReference type="InterPro" id="IPR013126">
    <property type="entry name" value="Hsp_70_fam"/>
</dbReference>
<dbReference type="InterPro" id="IPR018181">
    <property type="entry name" value="Heat_shock_70_CS"/>
</dbReference>
<sequence length="825" mass="86234">MMRLGGQAIVTPSAVYLDEDGQLVTGEAADRLGLQDSSRVAREFKRRLGDPTPVVLGGTPHSPSALMAALLHSIVERVTQTRGALPDHIVLTHPAVWGPYRREQFAAIPPLAGLPRPVSPHTDPVPPVSGEPTIHTVTEPVAAATYYCSTHPLPRDGLLAVYDLGGGTFDSAVVRNGDDGLEIVGTPEGIEWLGGADFDQAILDHVNRQLGGAIDKLDHVDRDAAALLAAVQRECVLAKEALSTRSQADVTVSLPDGDRHVTITRELFERTITPSLDATVEAFRRTLTTAGITPRDLTAILLVGGSSQIPRVAEVLRDTLRRPILLNTHPKHAVALGAAMRAADTITARIAPPGRRTVIGVMPPANPPKGATAGAEASPAEAEATTTGAEASPAKADPATAETGSGTDTPIATTTTAGLSAPPALASEPTGAPSDVRRQVPTTRGPIRRRLPSRYLLLPTIVGLAALLGASFLIAPMLRPGQTPVCGTADIARYQPATASSTAGMDYAAANAVDSNATSHWSSTTGDPQWLQIDLGRQVDVCGVSIQWASTFATAYQIQMSVDGRTWTDVYSTTTGDGGKQRFAVSGTGRYVRVLGTAHANGSGYSISDLAVHTNGAPVNPNIALPGTTHSASASPTRPVPTTAKSTASDRKAQGQATRNTAPTGSAEVPAGSTSGIRSVATGLCVDSNTEPVVTLNGTPMGGQAFAAACTSAVSQKWREGPPLSEDTAPGADWYRLLNQMTGFCFDSDGNGLVYTLPCLNPNPHQLWQRVTNPRPASGSIRSGTVVAYRNLQTGRCISLASDKKVETLPCPSGNSWPTSMLFWR</sequence>
<dbReference type="PROSITE" id="PS50022">
    <property type="entry name" value="FA58C_3"/>
    <property type="match status" value="1"/>
</dbReference>
<evidence type="ECO:0000256" key="2">
    <source>
        <dbReference type="ARBA" id="ARBA00022741"/>
    </source>
</evidence>
<evidence type="ECO:0000313" key="9">
    <source>
        <dbReference type="Proteomes" id="UP000578819"/>
    </source>
</evidence>
<dbReference type="GO" id="GO:0005524">
    <property type="term" value="F:ATP binding"/>
    <property type="evidence" value="ECO:0007669"/>
    <property type="project" value="UniProtKB-KW"/>
</dbReference>
<dbReference type="SUPFAM" id="SSF53067">
    <property type="entry name" value="Actin-like ATPase domain"/>
    <property type="match status" value="2"/>
</dbReference>
<dbReference type="GO" id="GO:0140662">
    <property type="term" value="F:ATP-dependent protein folding chaperone"/>
    <property type="evidence" value="ECO:0007669"/>
    <property type="project" value="InterPro"/>
</dbReference>
<evidence type="ECO:0000313" key="8">
    <source>
        <dbReference type="EMBL" id="MBB4956440.1"/>
    </source>
</evidence>
<dbReference type="PROSITE" id="PS01036">
    <property type="entry name" value="HSP70_3"/>
    <property type="match status" value="1"/>
</dbReference>
<dbReference type="Pfam" id="PF00012">
    <property type="entry name" value="HSP70"/>
    <property type="match status" value="1"/>
</dbReference>
<organism evidence="8 9">
    <name type="scientific">Micromonospora polyrhachis</name>
    <dbReference type="NCBI Taxonomy" id="1282883"/>
    <lineage>
        <taxon>Bacteria</taxon>
        <taxon>Bacillati</taxon>
        <taxon>Actinomycetota</taxon>
        <taxon>Actinomycetes</taxon>
        <taxon>Micromonosporales</taxon>
        <taxon>Micromonosporaceae</taxon>
        <taxon>Micromonospora</taxon>
    </lineage>
</organism>
<evidence type="ECO:0000256" key="5">
    <source>
        <dbReference type="ARBA" id="ARBA00023186"/>
    </source>
</evidence>
<dbReference type="InterPro" id="IPR008979">
    <property type="entry name" value="Galactose-bd-like_sf"/>
</dbReference>
<feature type="compositionally biased region" description="Low complexity" evidence="6">
    <location>
        <begin position="371"/>
        <end position="394"/>
    </location>
</feature>
<evidence type="ECO:0000256" key="3">
    <source>
        <dbReference type="ARBA" id="ARBA00022840"/>
    </source>
</evidence>
<dbReference type="PROSITE" id="PS50231">
    <property type="entry name" value="RICIN_B_LECTIN"/>
    <property type="match status" value="1"/>
</dbReference>
<dbReference type="Gene3D" id="2.60.120.260">
    <property type="entry name" value="Galactose-binding domain-like"/>
    <property type="match status" value="1"/>
</dbReference>
<keyword evidence="5" id="KW-0143">Chaperone</keyword>